<gene>
    <name evidence="2" type="ORF">KFL_000740250</name>
</gene>
<evidence type="ECO:0000313" key="2">
    <source>
        <dbReference type="EMBL" id="GAQ81225.1"/>
    </source>
</evidence>
<evidence type="ECO:0008006" key="4">
    <source>
        <dbReference type="Google" id="ProtNLM"/>
    </source>
</evidence>
<dbReference type="OMA" id="SCASGMH"/>
<accession>A0A1Y1HRG6</accession>
<reference evidence="2 3" key="1">
    <citation type="journal article" date="2014" name="Nat. Commun.">
        <title>Klebsormidium flaccidum genome reveals primary factors for plant terrestrial adaptation.</title>
        <authorList>
            <person name="Hori K."/>
            <person name="Maruyama F."/>
            <person name="Fujisawa T."/>
            <person name="Togashi T."/>
            <person name="Yamamoto N."/>
            <person name="Seo M."/>
            <person name="Sato S."/>
            <person name="Yamada T."/>
            <person name="Mori H."/>
            <person name="Tajima N."/>
            <person name="Moriyama T."/>
            <person name="Ikeuchi M."/>
            <person name="Watanabe M."/>
            <person name="Wada H."/>
            <person name="Kobayashi K."/>
            <person name="Saito M."/>
            <person name="Masuda T."/>
            <person name="Sasaki-Sekimoto Y."/>
            <person name="Mashiguchi K."/>
            <person name="Awai K."/>
            <person name="Shimojima M."/>
            <person name="Masuda S."/>
            <person name="Iwai M."/>
            <person name="Nobusawa T."/>
            <person name="Narise T."/>
            <person name="Kondo S."/>
            <person name="Saito H."/>
            <person name="Sato R."/>
            <person name="Murakawa M."/>
            <person name="Ihara Y."/>
            <person name="Oshima-Yamada Y."/>
            <person name="Ohtaka K."/>
            <person name="Satoh M."/>
            <person name="Sonobe K."/>
            <person name="Ishii M."/>
            <person name="Ohtani R."/>
            <person name="Kanamori-Sato M."/>
            <person name="Honoki R."/>
            <person name="Miyazaki D."/>
            <person name="Mochizuki H."/>
            <person name="Umetsu J."/>
            <person name="Higashi K."/>
            <person name="Shibata D."/>
            <person name="Kamiya Y."/>
            <person name="Sato N."/>
            <person name="Nakamura Y."/>
            <person name="Tabata S."/>
            <person name="Ida S."/>
            <person name="Kurokawa K."/>
            <person name="Ohta H."/>
        </authorList>
    </citation>
    <scope>NUCLEOTIDE SEQUENCE [LARGE SCALE GENOMIC DNA]</scope>
    <source>
        <strain evidence="2 3">NIES-2285</strain>
    </source>
</reference>
<protein>
    <recommendedName>
        <fullName evidence="4">Root cap family protein</fullName>
    </recommendedName>
</protein>
<proteinExistence type="predicted"/>
<evidence type="ECO:0000313" key="3">
    <source>
        <dbReference type="Proteomes" id="UP000054558"/>
    </source>
</evidence>
<dbReference type="Proteomes" id="UP000054558">
    <property type="component" value="Unassembled WGS sequence"/>
</dbReference>
<dbReference type="AlphaFoldDB" id="A0A1Y1HRG6"/>
<keyword evidence="1" id="KW-0732">Signal</keyword>
<organism evidence="2 3">
    <name type="scientific">Klebsormidium nitens</name>
    <name type="common">Green alga</name>
    <name type="synonym">Ulothrix nitens</name>
    <dbReference type="NCBI Taxonomy" id="105231"/>
    <lineage>
        <taxon>Eukaryota</taxon>
        <taxon>Viridiplantae</taxon>
        <taxon>Streptophyta</taxon>
        <taxon>Klebsormidiophyceae</taxon>
        <taxon>Klebsormidiales</taxon>
        <taxon>Klebsormidiaceae</taxon>
        <taxon>Klebsormidium</taxon>
    </lineage>
</organism>
<feature type="chain" id="PRO_5013095779" description="Root cap family protein" evidence="1">
    <location>
        <begin position="22"/>
        <end position="371"/>
    </location>
</feature>
<dbReference type="STRING" id="105231.A0A1Y1HRG6"/>
<feature type="signal peptide" evidence="1">
    <location>
        <begin position="1"/>
        <end position="21"/>
    </location>
</feature>
<evidence type="ECO:0000256" key="1">
    <source>
        <dbReference type="SAM" id="SignalP"/>
    </source>
</evidence>
<dbReference type="OrthoDB" id="2012063at2759"/>
<keyword evidence="3" id="KW-1185">Reference proteome</keyword>
<name>A0A1Y1HRG6_KLENI</name>
<dbReference type="PANTHER" id="PTHR31656">
    <property type="entry name" value="ROOT CAP DOMAIN-CONTAINING PROTEIN"/>
    <property type="match status" value="1"/>
</dbReference>
<sequence>MAPRTAALLLALFAGLAVASALKVVEIAPEVYVEQVDGPAFRAFAATPATSCQLCDQSNNCYPNAFTPQVTSLTCGGACGATCTSTCAFSTPQQATLPNGQVVFVVYCGCQGADDFGGCGDPHFVGNNGVEYDFHGVGGKEYSIISDLDFALTAHMIGQESENTGFEGTWMSQLGFMYNHEGATHNVSIALQETEDRATTSDVAVASFDGEIVDLSSPLDKSGLTLSLENGAFHVSIDGHVEARVTIADHKFPDGFHLDFTIKSLHVTPTVHGVLGQTFQLSRAESLKAFADAAAAAVGTTKAYSDSDIVDGADADYEISNLFATDFKYNRFVAPGAAFVSAGRKLLAVPVQTAEVPFVVNWAGSSMRIQF</sequence>
<dbReference type="EMBL" id="DF237023">
    <property type="protein sequence ID" value="GAQ81225.1"/>
    <property type="molecule type" value="Genomic_DNA"/>
</dbReference>